<keyword evidence="1" id="KW-1133">Transmembrane helix</keyword>
<dbReference type="Proteomes" id="UP001596380">
    <property type="component" value="Unassembled WGS sequence"/>
</dbReference>
<organism evidence="2 3">
    <name type="scientific">Actinomadura yumaensis</name>
    <dbReference type="NCBI Taxonomy" id="111807"/>
    <lineage>
        <taxon>Bacteria</taxon>
        <taxon>Bacillati</taxon>
        <taxon>Actinomycetota</taxon>
        <taxon>Actinomycetes</taxon>
        <taxon>Streptosporangiales</taxon>
        <taxon>Thermomonosporaceae</taxon>
        <taxon>Actinomadura</taxon>
    </lineage>
</organism>
<reference evidence="3" key="1">
    <citation type="journal article" date="2019" name="Int. J. Syst. Evol. Microbiol.">
        <title>The Global Catalogue of Microorganisms (GCM) 10K type strain sequencing project: providing services to taxonomists for standard genome sequencing and annotation.</title>
        <authorList>
            <consortium name="The Broad Institute Genomics Platform"/>
            <consortium name="The Broad Institute Genome Sequencing Center for Infectious Disease"/>
            <person name="Wu L."/>
            <person name="Ma J."/>
        </authorList>
    </citation>
    <scope>NUCLEOTIDE SEQUENCE [LARGE SCALE GENOMIC DNA]</scope>
    <source>
        <strain evidence="3">JCM 3369</strain>
    </source>
</reference>
<protein>
    <submittedName>
        <fullName evidence="2">Uncharacterized protein</fullName>
    </submittedName>
</protein>
<name>A0ABW2CGY1_9ACTN</name>
<feature type="transmembrane region" description="Helical" evidence="1">
    <location>
        <begin position="258"/>
        <end position="283"/>
    </location>
</feature>
<proteinExistence type="predicted"/>
<sequence>MVTTTREPRPRAHGARTARPARLTAAALALLVPYGAVRLYWLLGHPPGRMSPIGGDLVAFTGWGALALCGTAALTLVALRATRPARMNGPAGRALRAAGWAAGGALVASGALLLLDVVGGILPGLGIRFFPYGALSRAVCVGAGVLTVLAARAHRPPGRGHCCACGRDASSPGALTRVPAWAYAAAYASVAGCLVRIAAQAAVGFDASPLAAGPSVVLFEAGFVLGGSLLPLSQVHRWGRTWPGWVPRLAGRRVPRPLVLWPAAGVSGGLVVYFGLMQLQMIWERLTGRDPFPPEGGLDLPETFFWFAVPGYLVWGIGLAVASAAYARRTRTPCPACRR</sequence>
<dbReference type="RefSeq" id="WP_160826433.1">
    <property type="nucleotide sequence ID" value="NZ_JBHSXE010000001.1"/>
</dbReference>
<feature type="transmembrane region" description="Helical" evidence="1">
    <location>
        <begin position="211"/>
        <end position="232"/>
    </location>
</feature>
<feature type="transmembrane region" description="Helical" evidence="1">
    <location>
        <begin position="61"/>
        <end position="79"/>
    </location>
</feature>
<feature type="transmembrane region" description="Helical" evidence="1">
    <location>
        <begin position="180"/>
        <end position="199"/>
    </location>
</feature>
<evidence type="ECO:0000313" key="2">
    <source>
        <dbReference type="EMBL" id="MFC6880984.1"/>
    </source>
</evidence>
<keyword evidence="3" id="KW-1185">Reference proteome</keyword>
<keyword evidence="1" id="KW-0472">Membrane</keyword>
<keyword evidence="1" id="KW-0812">Transmembrane</keyword>
<comment type="caution">
    <text evidence="2">The sequence shown here is derived from an EMBL/GenBank/DDBJ whole genome shotgun (WGS) entry which is preliminary data.</text>
</comment>
<evidence type="ECO:0000313" key="3">
    <source>
        <dbReference type="Proteomes" id="UP001596380"/>
    </source>
</evidence>
<accession>A0ABW2CGY1</accession>
<gene>
    <name evidence="2" type="ORF">ACFQKB_14540</name>
</gene>
<feature type="transmembrane region" description="Helical" evidence="1">
    <location>
        <begin position="21"/>
        <end position="41"/>
    </location>
</feature>
<evidence type="ECO:0000256" key="1">
    <source>
        <dbReference type="SAM" id="Phobius"/>
    </source>
</evidence>
<feature type="transmembrane region" description="Helical" evidence="1">
    <location>
        <begin position="100"/>
        <end position="123"/>
    </location>
</feature>
<dbReference type="EMBL" id="JBHSXS010000006">
    <property type="protein sequence ID" value="MFC6880984.1"/>
    <property type="molecule type" value="Genomic_DNA"/>
</dbReference>
<feature type="transmembrane region" description="Helical" evidence="1">
    <location>
        <begin position="303"/>
        <end position="326"/>
    </location>
</feature>
<feature type="transmembrane region" description="Helical" evidence="1">
    <location>
        <begin position="129"/>
        <end position="151"/>
    </location>
</feature>